<dbReference type="PROSITE" id="PS00211">
    <property type="entry name" value="ABC_TRANSPORTER_1"/>
    <property type="match status" value="1"/>
</dbReference>
<dbReference type="PANTHER" id="PTHR42781">
    <property type="entry name" value="SPERMIDINE/PUTRESCINE IMPORT ATP-BINDING PROTEIN POTA"/>
    <property type="match status" value="1"/>
</dbReference>
<dbReference type="PROSITE" id="PS50893">
    <property type="entry name" value="ABC_TRANSPORTER_2"/>
    <property type="match status" value="1"/>
</dbReference>
<keyword evidence="2" id="KW-0547">Nucleotide-binding</keyword>
<reference evidence="5 6" key="1">
    <citation type="submission" date="2021-03" db="EMBL/GenBank/DDBJ databases">
        <title>Fibrella sp. HMF5036 genome sequencing and assembly.</title>
        <authorList>
            <person name="Kang H."/>
            <person name="Kim H."/>
            <person name="Bae S."/>
            <person name="Joh K."/>
        </authorList>
    </citation>
    <scope>NUCLEOTIDE SEQUENCE [LARGE SCALE GENOMIC DNA]</scope>
    <source>
        <strain evidence="5 6">HMF5036</strain>
    </source>
</reference>
<dbReference type="GO" id="GO:0005524">
    <property type="term" value="F:ATP binding"/>
    <property type="evidence" value="ECO:0007669"/>
    <property type="project" value="UniProtKB-KW"/>
</dbReference>
<evidence type="ECO:0000256" key="2">
    <source>
        <dbReference type="ARBA" id="ARBA00022741"/>
    </source>
</evidence>
<comment type="caution">
    <text evidence="5">The sequence shown here is derived from an EMBL/GenBank/DDBJ whole genome shotgun (WGS) entry which is preliminary data.</text>
</comment>
<evidence type="ECO:0000313" key="6">
    <source>
        <dbReference type="Proteomes" id="UP000664795"/>
    </source>
</evidence>
<dbReference type="InterPro" id="IPR050093">
    <property type="entry name" value="ABC_SmlMolc_Importer"/>
</dbReference>
<keyword evidence="6" id="KW-1185">Reference proteome</keyword>
<proteinExistence type="predicted"/>
<dbReference type="SUPFAM" id="SSF52540">
    <property type="entry name" value="P-loop containing nucleoside triphosphate hydrolases"/>
    <property type="match status" value="1"/>
</dbReference>
<name>A0A939G7Z1_9BACT</name>
<dbReference type="InterPro" id="IPR003439">
    <property type="entry name" value="ABC_transporter-like_ATP-bd"/>
</dbReference>
<dbReference type="Proteomes" id="UP000664795">
    <property type="component" value="Unassembled WGS sequence"/>
</dbReference>
<dbReference type="RefSeq" id="WP_207335398.1">
    <property type="nucleotide sequence ID" value="NZ_JAFMYU010000006.1"/>
</dbReference>
<dbReference type="EMBL" id="JAFMYU010000006">
    <property type="protein sequence ID" value="MBO0931443.1"/>
    <property type="molecule type" value="Genomic_DNA"/>
</dbReference>
<gene>
    <name evidence="5" type="ORF">J2I48_10585</name>
</gene>
<dbReference type="PANTHER" id="PTHR42781:SF4">
    <property type="entry name" value="SPERMIDINE_PUTRESCINE IMPORT ATP-BINDING PROTEIN POTA"/>
    <property type="match status" value="1"/>
</dbReference>
<evidence type="ECO:0000259" key="4">
    <source>
        <dbReference type="PROSITE" id="PS50893"/>
    </source>
</evidence>
<evidence type="ECO:0000256" key="1">
    <source>
        <dbReference type="ARBA" id="ARBA00022448"/>
    </source>
</evidence>
<dbReference type="Pfam" id="PF00005">
    <property type="entry name" value="ABC_tran"/>
    <property type="match status" value="1"/>
</dbReference>
<accession>A0A939G7Z1</accession>
<dbReference type="InterPro" id="IPR027417">
    <property type="entry name" value="P-loop_NTPase"/>
</dbReference>
<evidence type="ECO:0000313" key="5">
    <source>
        <dbReference type="EMBL" id="MBO0931443.1"/>
    </source>
</evidence>
<feature type="domain" description="ABC transporter" evidence="4">
    <location>
        <begin position="10"/>
        <end position="246"/>
    </location>
</feature>
<dbReference type="SMART" id="SM00382">
    <property type="entry name" value="AAA"/>
    <property type="match status" value="1"/>
</dbReference>
<evidence type="ECO:0000256" key="3">
    <source>
        <dbReference type="ARBA" id="ARBA00022840"/>
    </source>
</evidence>
<dbReference type="InterPro" id="IPR017871">
    <property type="entry name" value="ABC_transporter-like_CS"/>
</dbReference>
<organism evidence="5 6">
    <name type="scientific">Fibrella aquatilis</name>
    <dbReference type="NCBI Taxonomy" id="2817059"/>
    <lineage>
        <taxon>Bacteria</taxon>
        <taxon>Pseudomonadati</taxon>
        <taxon>Bacteroidota</taxon>
        <taxon>Cytophagia</taxon>
        <taxon>Cytophagales</taxon>
        <taxon>Spirosomataceae</taxon>
        <taxon>Fibrella</taxon>
    </lineage>
</organism>
<dbReference type="InterPro" id="IPR003593">
    <property type="entry name" value="AAA+_ATPase"/>
</dbReference>
<sequence length="272" mass="30029">MQSQRTNIILRADNVNLTLGGNPILRDLSVEVRDVVRTGMTTGQVVGFLGPSGVGKTKFFEILAGLLQPTSGTVQLGDPLQPVRAGMVGVVQQNYPLFNHRTIEGNLMLAAKKRYPNGSEAADRMRDVMGRLHMADKLGLYPAQLSGGQRQRVAIAQQLLCSDHFLLLDEPFSGLDILMIEEVAEMIQEIAHSHELNTIIIVSHDIVATASVSDTLWLMGRDRDTNGNIIPGARIKRTYDLAAMDLCWDKTILAKPAFQTMVSEIRDQFHQL</sequence>
<dbReference type="GO" id="GO:0016887">
    <property type="term" value="F:ATP hydrolysis activity"/>
    <property type="evidence" value="ECO:0007669"/>
    <property type="project" value="InterPro"/>
</dbReference>
<dbReference type="Gene3D" id="3.40.50.300">
    <property type="entry name" value="P-loop containing nucleotide triphosphate hydrolases"/>
    <property type="match status" value="1"/>
</dbReference>
<keyword evidence="3 5" id="KW-0067">ATP-binding</keyword>
<keyword evidence="1" id="KW-0813">Transport</keyword>
<protein>
    <submittedName>
        <fullName evidence="5">ABC transporter ATP-binding protein</fullName>
    </submittedName>
</protein>
<dbReference type="AlphaFoldDB" id="A0A939G7Z1"/>